<keyword evidence="3" id="KW-1185">Reference proteome</keyword>
<dbReference type="CDD" id="cd03024">
    <property type="entry name" value="DsbA_FrnE"/>
    <property type="match status" value="1"/>
</dbReference>
<evidence type="ECO:0000313" key="2">
    <source>
        <dbReference type="EMBL" id="WUS58714.1"/>
    </source>
</evidence>
<dbReference type="SUPFAM" id="SSF52833">
    <property type="entry name" value="Thioredoxin-like"/>
    <property type="match status" value="1"/>
</dbReference>
<gene>
    <name evidence="2" type="ORF">OG469_26295</name>
</gene>
<dbReference type="InterPro" id="IPR001853">
    <property type="entry name" value="DSBA-like_thioredoxin_dom"/>
</dbReference>
<dbReference type="Gene3D" id="3.40.30.10">
    <property type="entry name" value="Glutaredoxin"/>
    <property type="match status" value="1"/>
</dbReference>
<evidence type="ECO:0000259" key="1">
    <source>
        <dbReference type="Pfam" id="PF01323"/>
    </source>
</evidence>
<dbReference type="RefSeq" id="WP_329495093.1">
    <property type="nucleotide sequence ID" value="NZ_CP108460.1"/>
</dbReference>
<organism evidence="2 3">
    <name type="scientific">Kitasatospora herbaricolor</name>
    <dbReference type="NCBI Taxonomy" id="68217"/>
    <lineage>
        <taxon>Bacteria</taxon>
        <taxon>Bacillati</taxon>
        <taxon>Actinomycetota</taxon>
        <taxon>Actinomycetes</taxon>
        <taxon>Kitasatosporales</taxon>
        <taxon>Streptomycetaceae</taxon>
        <taxon>Kitasatospora</taxon>
    </lineage>
</organism>
<dbReference type="Pfam" id="PF01323">
    <property type="entry name" value="DSBA"/>
    <property type="match status" value="1"/>
</dbReference>
<name>A0ABZ1WDB5_9ACTN</name>
<feature type="domain" description="DSBA-like thioredoxin" evidence="1">
    <location>
        <begin position="3"/>
        <end position="201"/>
    </location>
</feature>
<dbReference type="PANTHER" id="PTHR13887">
    <property type="entry name" value="GLUTATHIONE S-TRANSFERASE KAPPA"/>
    <property type="match status" value="1"/>
</dbReference>
<dbReference type="EMBL" id="CP108482">
    <property type="protein sequence ID" value="WUS58714.1"/>
    <property type="molecule type" value="Genomic_DNA"/>
</dbReference>
<accession>A0ABZ1WDB5</accession>
<reference evidence="2 3" key="1">
    <citation type="submission" date="2022-10" db="EMBL/GenBank/DDBJ databases">
        <title>The complete genomes of actinobacterial strains from the NBC collection.</title>
        <authorList>
            <person name="Joergensen T.S."/>
            <person name="Alvarez Arevalo M."/>
            <person name="Sterndorff E.B."/>
            <person name="Faurdal D."/>
            <person name="Vuksanovic O."/>
            <person name="Mourched A.-S."/>
            <person name="Charusanti P."/>
            <person name="Shaw S."/>
            <person name="Blin K."/>
            <person name="Weber T."/>
        </authorList>
    </citation>
    <scope>NUCLEOTIDE SEQUENCE [LARGE SCALE GENOMIC DNA]</scope>
    <source>
        <strain evidence="2 3">NBC_01247</strain>
    </source>
</reference>
<evidence type="ECO:0000313" key="3">
    <source>
        <dbReference type="Proteomes" id="UP001432014"/>
    </source>
</evidence>
<proteinExistence type="predicted"/>
<dbReference type="InterPro" id="IPR036249">
    <property type="entry name" value="Thioredoxin-like_sf"/>
</dbReference>
<sequence length="214" mass="22931">MKVEIWSDVVCPWCYLGSRRWAAALERFPHADQVETVWRAFELRTDAPKEQGVTLTDLMGRRGLPPEQVTTIFGRIRGLGQEAGIDLRPGEVRPVNSFDAHRLLGLASDLGAGQAMADRLFRAYHSELLNIADHAVLAALAADAGLPAGPVAELLAGDARTAEVRAEEARAAVVGVTAVPSFVLDGRPAVSGALDTDELLALLTDAWEADSARV</sequence>
<protein>
    <submittedName>
        <fullName evidence="2">DsbA family oxidoreductase</fullName>
    </submittedName>
</protein>
<dbReference type="PANTHER" id="PTHR13887:SF41">
    <property type="entry name" value="THIOREDOXIN SUPERFAMILY PROTEIN"/>
    <property type="match status" value="1"/>
</dbReference>
<dbReference type="Proteomes" id="UP001432014">
    <property type="component" value="Chromosome"/>
</dbReference>